<evidence type="ECO:0000313" key="1">
    <source>
        <dbReference type="EMBL" id="BBD06920.1"/>
    </source>
</evidence>
<organism evidence="1 2">
    <name type="scientific">Desulfovibrio ferrophilus</name>
    <dbReference type="NCBI Taxonomy" id="241368"/>
    <lineage>
        <taxon>Bacteria</taxon>
        <taxon>Pseudomonadati</taxon>
        <taxon>Thermodesulfobacteriota</taxon>
        <taxon>Desulfovibrionia</taxon>
        <taxon>Desulfovibrionales</taxon>
        <taxon>Desulfovibrionaceae</taxon>
        <taxon>Desulfovibrio</taxon>
    </lineage>
</organism>
<gene>
    <name evidence="1" type="ORF">DFE_0194</name>
</gene>
<dbReference type="GO" id="GO:0016301">
    <property type="term" value="F:kinase activity"/>
    <property type="evidence" value="ECO:0007669"/>
    <property type="project" value="UniProtKB-KW"/>
</dbReference>
<dbReference type="Proteomes" id="UP000269883">
    <property type="component" value="Chromosome"/>
</dbReference>
<dbReference type="EMBL" id="AP017378">
    <property type="protein sequence ID" value="BBD06920.1"/>
    <property type="molecule type" value="Genomic_DNA"/>
</dbReference>
<reference evidence="1 2" key="1">
    <citation type="journal article" date="2018" name="Sci. Adv.">
        <title>Multi-heme cytochromes provide a pathway for survival in energy-limited environments.</title>
        <authorList>
            <person name="Deng X."/>
            <person name="Dohmae N."/>
            <person name="Nealson K.H."/>
            <person name="Hashimoto K."/>
            <person name="Okamoto A."/>
        </authorList>
    </citation>
    <scope>NUCLEOTIDE SEQUENCE [LARGE SCALE GENOMIC DNA]</scope>
    <source>
        <strain evidence="1 2">IS5</strain>
    </source>
</reference>
<evidence type="ECO:0000313" key="2">
    <source>
        <dbReference type="Proteomes" id="UP000269883"/>
    </source>
</evidence>
<proteinExistence type="predicted"/>
<dbReference type="AlphaFoldDB" id="A0A2Z6AUM9"/>
<name>A0A2Z6AUM9_9BACT</name>
<keyword evidence="1" id="KW-0808">Transferase</keyword>
<keyword evidence="1" id="KW-0418">Kinase</keyword>
<dbReference type="RefSeq" id="WP_126375715.1">
    <property type="nucleotide sequence ID" value="NZ_AP017378.1"/>
</dbReference>
<protein>
    <submittedName>
        <fullName evidence="1">Integral membrane sensor signal transduction histidine kinase</fullName>
    </submittedName>
</protein>
<dbReference type="KEGG" id="dfl:DFE_0194"/>
<keyword evidence="2" id="KW-1185">Reference proteome</keyword>
<accession>A0A2Z6AUM9</accession>
<sequence length="68" mass="7218">MLARDLGEIISTVQPKRLNNGGSLNLWFDGPLGDPAGDIEDLIKEAERTAIRASVMGSVALLLLSQIG</sequence>